<dbReference type="InterPro" id="IPR001647">
    <property type="entry name" value="HTH_TetR"/>
</dbReference>
<gene>
    <name evidence="4" type="ORF">B8X04_09060</name>
</gene>
<evidence type="ECO:0000259" key="3">
    <source>
        <dbReference type="PROSITE" id="PS50977"/>
    </source>
</evidence>
<evidence type="ECO:0000313" key="5">
    <source>
        <dbReference type="Proteomes" id="UP000216867"/>
    </source>
</evidence>
<dbReference type="InterPro" id="IPR009057">
    <property type="entry name" value="Homeodomain-like_sf"/>
</dbReference>
<comment type="caution">
    <text evidence="4">The sequence shown here is derived from an EMBL/GenBank/DDBJ whole genome shotgun (WGS) entry which is preliminary data.</text>
</comment>
<dbReference type="Gene3D" id="1.10.357.10">
    <property type="entry name" value="Tetracycline Repressor, domain 2"/>
    <property type="match status" value="1"/>
</dbReference>
<keyword evidence="1 2" id="KW-0238">DNA-binding</keyword>
<dbReference type="Pfam" id="PF00440">
    <property type="entry name" value="TetR_N"/>
    <property type="match status" value="1"/>
</dbReference>
<organism evidence="4 5">
    <name type="scientific">Brevibacterium casei</name>
    <dbReference type="NCBI Taxonomy" id="33889"/>
    <lineage>
        <taxon>Bacteria</taxon>
        <taxon>Bacillati</taxon>
        <taxon>Actinomycetota</taxon>
        <taxon>Actinomycetes</taxon>
        <taxon>Micrococcales</taxon>
        <taxon>Brevibacteriaceae</taxon>
        <taxon>Brevibacterium</taxon>
    </lineage>
</organism>
<dbReference type="InterPro" id="IPR050109">
    <property type="entry name" value="HTH-type_TetR-like_transc_reg"/>
</dbReference>
<dbReference type="Proteomes" id="UP000216867">
    <property type="component" value="Unassembled WGS sequence"/>
</dbReference>
<evidence type="ECO:0000313" key="4">
    <source>
        <dbReference type="EMBL" id="PAK95420.1"/>
    </source>
</evidence>
<evidence type="ECO:0000256" key="2">
    <source>
        <dbReference type="PROSITE-ProRule" id="PRU00335"/>
    </source>
</evidence>
<reference evidence="4 5" key="1">
    <citation type="submission" date="2017-04" db="EMBL/GenBank/DDBJ databases">
        <title>Kefir bacterial isolates.</title>
        <authorList>
            <person name="Kim Y."/>
            <person name="Blasche S."/>
            <person name="Patil K.R."/>
        </authorList>
    </citation>
    <scope>NUCLEOTIDE SEQUENCE [LARGE SCALE GENOMIC DNA]</scope>
    <source>
        <strain evidence="4 5">OG2</strain>
    </source>
</reference>
<feature type="DNA-binding region" description="H-T-H motif" evidence="2">
    <location>
        <begin position="28"/>
        <end position="47"/>
    </location>
</feature>
<name>A0A269ZD35_9MICO</name>
<accession>A0A269ZD35</accession>
<dbReference type="PANTHER" id="PTHR30055:SF187">
    <property type="entry name" value="TRANSCRIPTIONAL REGULATORY PROTEIN"/>
    <property type="match status" value="1"/>
</dbReference>
<dbReference type="PANTHER" id="PTHR30055">
    <property type="entry name" value="HTH-TYPE TRANSCRIPTIONAL REGULATOR RUTR"/>
    <property type="match status" value="1"/>
</dbReference>
<feature type="domain" description="HTH tetR-type" evidence="3">
    <location>
        <begin position="6"/>
        <end position="65"/>
    </location>
</feature>
<dbReference type="GO" id="GO:0000976">
    <property type="term" value="F:transcription cis-regulatory region binding"/>
    <property type="evidence" value="ECO:0007669"/>
    <property type="project" value="TreeGrafter"/>
</dbReference>
<dbReference type="PROSITE" id="PS50977">
    <property type="entry name" value="HTH_TETR_2"/>
    <property type="match status" value="1"/>
</dbReference>
<dbReference type="EMBL" id="NCWY01000007">
    <property type="protein sequence ID" value="PAK95420.1"/>
    <property type="molecule type" value="Genomic_DNA"/>
</dbReference>
<evidence type="ECO:0000256" key="1">
    <source>
        <dbReference type="ARBA" id="ARBA00023125"/>
    </source>
</evidence>
<dbReference type="GO" id="GO:0003700">
    <property type="term" value="F:DNA-binding transcription factor activity"/>
    <property type="evidence" value="ECO:0007669"/>
    <property type="project" value="TreeGrafter"/>
</dbReference>
<dbReference type="SUPFAM" id="SSF46689">
    <property type="entry name" value="Homeodomain-like"/>
    <property type="match status" value="1"/>
</dbReference>
<protein>
    <submittedName>
        <fullName evidence="4">TetR family transcriptional regulator</fullName>
    </submittedName>
</protein>
<sequence length="198" mass="21352">MARPSRFSDDDILDGAARALADHGPRATIADVARAIGGPTGSIYHRFASRDDVFARLWLRSIAHFHEGLLAAYALPDPHEAVTASARHVSAFCRDHPLEARSMLLHRASRLAADGPVGVREDALHINDDIDAAMEELLVRRFPDPTPHRRELLSMGTRLAPYGIVRPFIGTEVPAWVDDAVAASAEAIVALGDGPDGS</sequence>
<dbReference type="RefSeq" id="WP_095376058.1">
    <property type="nucleotide sequence ID" value="NZ_DAMCVH010000008.1"/>
</dbReference>
<dbReference type="AlphaFoldDB" id="A0A269ZD35"/>
<proteinExistence type="predicted"/>